<evidence type="ECO:0000313" key="1">
    <source>
        <dbReference type="EMBL" id="MBD8273482.1"/>
    </source>
</evidence>
<dbReference type="Proteomes" id="UP000610293">
    <property type="component" value="Unassembled WGS sequence"/>
</dbReference>
<gene>
    <name evidence="1" type="ORF">IFU03_27410</name>
</gene>
<protein>
    <submittedName>
        <fullName evidence="1">Uncharacterized protein</fullName>
    </submittedName>
</protein>
<accession>A0AAE2Q3L6</accession>
<reference evidence="1" key="1">
    <citation type="journal article" date="2020" name="FEMS Microbiol. Ecol.">
        <title>Temporal dynamics of bacterial communities during seed development and maturation.</title>
        <authorList>
            <person name="Chesneau G."/>
            <person name="Torres-Cortes G."/>
            <person name="Briand M."/>
            <person name="Darrasse A."/>
            <person name="Preveaux A."/>
            <person name="Marais C."/>
            <person name="Jacques M.A."/>
            <person name="Shade A."/>
            <person name="Barret M."/>
        </authorList>
    </citation>
    <scope>NUCLEOTIDE SEQUENCE</scope>
    <source>
        <strain evidence="1">CFBP13533</strain>
    </source>
</reference>
<dbReference type="EMBL" id="JACYNJ010000046">
    <property type="protein sequence ID" value="MBD8273482.1"/>
    <property type="molecule type" value="Genomic_DNA"/>
</dbReference>
<sequence>MSTTHRLFDEEERDEFIAELKEWPNTDWGTDEVARHSVSPFVSFYFHPSRDDHRDVALLMVDIHEAFEQLL</sequence>
<organism evidence="1 2">
    <name type="scientific">Pseudomonas fluorescens</name>
    <dbReference type="NCBI Taxonomy" id="294"/>
    <lineage>
        <taxon>Bacteria</taxon>
        <taxon>Pseudomonadati</taxon>
        <taxon>Pseudomonadota</taxon>
        <taxon>Gammaproteobacteria</taxon>
        <taxon>Pseudomonadales</taxon>
        <taxon>Pseudomonadaceae</taxon>
        <taxon>Pseudomonas</taxon>
    </lineage>
</organism>
<comment type="caution">
    <text evidence="1">The sequence shown here is derived from an EMBL/GenBank/DDBJ whole genome shotgun (WGS) entry which is preliminary data.</text>
</comment>
<dbReference type="AlphaFoldDB" id="A0AAE2Q3L6"/>
<feature type="non-terminal residue" evidence="1">
    <location>
        <position position="71"/>
    </location>
</feature>
<evidence type="ECO:0000313" key="2">
    <source>
        <dbReference type="Proteomes" id="UP000610293"/>
    </source>
</evidence>
<name>A0AAE2Q3L6_PSEFL</name>
<proteinExistence type="predicted"/>